<dbReference type="SUPFAM" id="SSF69118">
    <property type="entry name" value="AhpD-like"/>
    <property type="match status" value="1"/>
</dbReference>
<comment type="caution">
    <text evidence="3">The sequence shown here is derived from an EMBL/GenBank/DDBJ whole genome shotgun (WGS) entry which is preliminary data.</text>
</comment>
<dbReference type="Gene3D" id="1.20.1290.10">
    <property type="entry name" value="AhpD-like"/>
    <property type="match status" value="1"/>
</dbReference>
<dbReference type="InterPro" id="IPR000073">
    <property type="entry name" value="AB_hydrolase_1"/>
</dbReference>
<dbReference type="InterPro" id="IPR029058">
    <property type="entry name" value="AB_hydrolase_fold"/>
</dbReference>
<evidence type="ECO:0000313" key="4">
    <source>
        <dbReference type="Proteomes" id="UP001437256"/>
    </source>
</evidence>
<protein>
    <submittedName>
        <fullName evidence="3">Uncharacterized protein</fullName>
    </submittedName>
</protein>
<proteinExistence type="predicted"/>
<dbReference type="InterPro" id="IPR029032">
    <property type="entry name" value="AhpD-like"/>
</dbReference>
<keyword evidence="4" id="KW-1185">Reference proteome</keyword>
<dbReference type="PANTHER" id="PTHR34846">
    <property type="entry name" value="4-CARBOXYMUCONOLACTONE DECARBOXYLASE FAMILY PROTEIN (AFU_ORTHOLOGUE AFUA_6G11590)"/>
    <property type="match status" value="1"/>
</dbReference>
<sequence length="514" mass="55315">MPTSRLVPGRFPPQGTSQIADRIRERRGARGLTPLDGTLLHVPPVADGWNSLLGAIRTKGKLSGDVRELMILRVAAINRAAFEWIHHEHVGRDHGLTTSQLYIVRDISSLPESSDTTLSSLQAAALAFAHHSTKSVQVPPDVTKALKESLAAKASSEEEVEDLLVEAAAITATYNMVSRFLVSLDVAAMTDNVVPWPADYAEHKVPLTSGDGYTHVVTHITHPDAPWIVCCNALLTNVGMYNWALPYLLAPQSGSHGSALLLGKYKTLNVLLHDPRGHGSSSTDASAQCTIPVLASDIAHILDHLKIPTPIHSVIGTSQGGATALSFGANYPNLTRSVVSCATSPRTPAGNKQAWTERIELASRGGIDEQGVGKNMRELGEVTVARWFPDGSPCWPGGKDEGIVHRRTRSEVILESMVMKTTLDGFKLGASALMEYNLFESSKPLLDCTIPTLLVAGSLDGGGKVAEGMSNLQKNWAEKGGNVEFKLLADAGHLPMVDQTEEWWSIVGEFLGRF</sequence>
<evidence type="ECO:0000313" key="3">
    <source>
        <dbReference type="EMBL" id="KAL0072660.1"/>
    </source>
</evidence>
<evidence type="ECO:0000259" key="1">
    <source>
        <dbReference type="Pfam" id="PF00561"/>
    </source>
</evidence>
<organism evidence="3 4">
    <name type="scientific">Marasmius tenuissimus</name>
    <dbReference type="NCBI Taxonomy" id="585030"/>
    <lineage>
        <taxon>Eukaryota</taxon>
        <taxon>Fungi</taxon>
        <taxon>Dikarya</taxon>
        <taxon>Basidiomycota</taxon>
        <taxon>Agaricomycotina</taxon>
        <taxon>Agaricomycetes</taxon>
        <taxon>Agaricomycetidae</taxon>
        <taxon>Agaricales</taxon>
        <taxon>Marasmiineae</taxon>
        <taxon>Marasmiaceae</taxon>
        <taxon>Marasmius</taxon>
    </lineage>
</organism>
<name>A0ABR3AFF4_9AGAR</name>
<dbReference type="InterPro" id="IPR003779">
    <property type="entry name" value="CMD-like"/>
</dbReference>
<reference evidence="3 4" key="1">
    <citation type="submission" date="2024-05" db="EMBL/GenBank/DDBJ databases">
        <title>A draft genome resource for the thread blight pathogen Marasmius tenuissimus strain MS-2.</title>
        <authorList>
            <person name="Yulfo-Soto G.E."/>
            <person name="Baruah I.K."/>
            <person name="Amoako-Attah I."/>
            <person name="Bukari Y."/>
            <person name="Meinhardt L.W."/>
            <person name="Bailey B.A."/>
            <person name="Cohen S.P."/>
        </authorList>
    </citation>
    <scope>NUCLEOTIDE SEQUENCE [LARGE SCALE GENOMIC DNA]</scope>
    <source>
        <strain evidence="3 4">MS-2</strain>
    </source>
</reference>
<feature type="domain" description="AB hydrolase-1" evidence="1">
    <location>
        <begin position="226"/>
        <end position="349"/>
    </location>
</feature>
<dbReference type="Gene3D" id="3.40.50.1820">
    <property type="entry name" value="alpha/beta hydrolase"/>
    <property type="match status" value="1"/>
</dbReference>
<gene>
    <name evidence="3" type="ORF">AAF712_000423</name>
</gene>
<dbReference type="SUPFAM" id="SSF53474">
    <property type="entry name" value="alpha/beta-Hydrolases"/>
    <property type="match status" value="1"/>
</dbReference>
<feature type="domain" description="Carboxymuconolactone decarboxylase-like" evidence="2">
    <location>
        <begin position="43"/>
        <end position="124"/>
    </location>
</feature>
<accession>A0ABR3AFF4</accession>
<dbReference type="EMBL" id="JBBXMP010000001">
    <property type="protein sequence ID" value="KAL0072660.1"/>
    <property type="molecule type" value="Genomic_DNA"/>
</dbReference>
<dbReference type="Pfam" id="PF02627">
    <property type="entry name" value="CMD"/>
    <property type="match status" value="1"/>
</dbReference>
<dbReference type="Pfam" id="PF00561">
    <property type="entry name" value="Abhydrolase_1"/>
    <property type="match status" value="1"/>
</dbReference>
<dbReference type="Proteomes" id="UP001437256">
    <property type="component" value="Unassembled WGS sequence"/>
</dbReference>
<evidence type="ECO:0000259" key="2">
    <source>
        <dbReference type="Pfam" id="PF02627"/>
    </source>
</evidence>
<dbReference type="PANTHER" id="PTHR34846:SF11">
    <property type="entry name" value="4-CARBOXYMUCONOLACTONE DECARBOXYLASE FAMILY PROTEIN (AFU_ORTHOLOGUE AFUA_6G11590)"/>
    <property type="match status" value="1"/>
</dbReference>